<dbReference type="Proteomes" id="UP001301769">
    <property type="component" value="Unassembled WGS sequence"/>
</dbReference>
<protein>
    <submittedName>
        <fullName evidence="1">Uncharacterized protein</fullName>
    </submittedName>
</protein>
<organism evidence="1 2">
    <name type="scientific">Rhypophila decipiens</name>
    <dbReference type="NCBI Taxonomy" id="261697"/>
    <lineage>
        <taxon>Eukaryota</taxon>
        <taxon>Fungi</taxon>
        <taxon>Dikarya</taxon>
        <taxon>Ascomycota</taxon>
        <taxon>Pezizomycotina</taxon>
        <taxon>Sordariomycetes</taxon>
        <taxon>Sordariomycetidae</taxon>
        <taxon>Sordariales</taxon>
        <taxon>Naviculisporaceae</taxon>
        <taxon>Rhypophila</taxon>
    </lineage>
</organism>
<keyword evidence="2" id="KW-1185">Reference proteome</keyword>
<accession>A0AAN6XYC4</accession>
<evidence type="ECO:0000313" key="2">
    <source>
        <dbReference type="Proteomes" id="UP001301769"/>
    </source>
</evidence>
<name>A0AAN6XYC4_9PEZI</name>
<comment type="caution">
    <text evidence="1">The sequence shown here is derived from an EMBL/GenBank/DDBJ whole genome shotgun (WGS) entry which is preliminary data.</text>
</comment>
<proteinExistence type="predicted"/>
<dbReference type="AlphaFoldDB" id="A0AAN6XYC4"/>
<reference evidence="1" key="2">
    <citation type="submission" date="2023-05" db="EMBL/GenBank/DDBJ databases">
        <authorList>
            <consortium name="Lawrence Berkeley National Laboratory"/>
            <person name="Steindorff A."/>
            <person name="Hensen N."/>
            <person name="Bonometti L."/>
            <person name="Westerberg I."/>
            <person name="Brannstrom I.O."/>
            <person name="Guillou S."/>
            <person name="Cros-Aarteil S."/>
            <person name="Calhoun S."/>
            <person name="Haridas S."/>
            <person name="Kuo A."/>
            <person name="Mondo S."/>
            <person name="Pangilinan J."/>
            <person name="Riley R."/>
            <person name="Labutti K."/>
            <person name="Andreopoulos B."/>
            <person name="Lipzen A."/>
            <person name="Chen C."/>
            <person name="Yanf M."/>
            <person name="Daum C."/>
            <person name="Ng V."/>
            <person name="Clum A."/>
            <person name="Ohm R."/>
            <person name="Martin F."/>
            <person name="Silar P."/>
            <person name="Natvig D."/>
            <person name="Lalanne C."/>
            <person name="Gautier V."/>
            <person name="Ament-Velasquez S.L."/>
            <person name="Kruys A."/>
            <person name="Hutchinson M.I."/>
            <person name="Powell A.J."/>
            <person name="Barry K."/>
            <person name="Miller A.N."/>
            <person name="Grigoriev I.V."/>
            <person name="Debuchy R."/>
            <person name="Gladieux P."/>
            <person name="Thoren M.H."/>
            <person name="Johannesson H."/>
        </authorList>
    </citation>
    <scope>NUCLEOTIDE SEQUENCE</scope>
    <source>
        <strain evidence="1">PSN293</strain>
    </source>
</reference>
<dbReference type="EMBL" id="MU858224">
    <property type="protein sequence ID" value="KAK4208888.1"/>
    <property type="molecule type" value="Genomic_DNA"/>
</dbReference>
<evidence type="ECO:0000313" key="1">
    <source>
        <dbReference type="EMBL" id="KAK4208888.1"/>
    </source>
</evidence>
<reference evidence="1" key="1">
    <citation type="journal article" date="2023" name="Mol. Phylogenet. Evol.">
        <title>Genome-scale phylogeny and comparative genomics of the fungal order Sordariales.</title>
        <authorList>
            <person name="Hensen N."/>
            <person name="Bonometti L."/>
            <person name="Westerberg I."/>
            <person name="Brannstrom I.O."/>
            <person name="Guillou S."/>
            <person name="Cros-Aarteil S."/>
            <person name="Calhoun S."/>
            <person name="Haridas S."/>
            <person name="Kuo A."/>
            <person name="Mondo S."/>
            <person name="Pangilinan J."/>
            <person name="Riley R."/>
            <person name="LaButti K."/>
            <person name="Andreopoulos B."/>
            <person name="Lipzen A."/>
            <person name="Chen C."/>
            <person name="Yan M."/>
            <person name="Daum C."/>
            <person name="Ng V."/>
            <person name="Clum A."/>
            <person name="Steindorff A."/>
            <person name="Ohm R.A."/>
            <person name="Martin F."/>
            <person name="Silar P."/>
            <person name="Natvig D.O."/>
            <person name="Lalanne C."/>
            <person name="Gautier V."/>
            <person name="Ament-Velasquez S.L."/>
            <person name="Kruys A."/>
            <person name="Hutchinson M.I."/>
            <person name="Powell A.J."/>
            <person name="Barry K."/>
            <person name="Miller A.N."/>
            <person name="Grigoriev I.V."/>
            <person name="Debuchy R."/>
            <person name="Gladieux P."/>
            <person name="Hiltunen Thoren M."/>
            <person name="Johannesson H."/>
        </authorList>
    </citation>
    <scope>NUCLEOTIDE SEQUENCE</scope>
    <source>
        <strain evidence="1">PSN293</strain>
    </source>
</reference>
<gene>
    <name evidence="1" type="ORF">QBC37DRAFT_64030</name>
</gene>
<sequence length="83" mass="9491">MIFQPRRLSYALNRTMLLLLPPLDPGFGALRPGPCRHELKEGPSLGTEQRREIEWRAFHARTMANGVRCRPYPSCLVGWENAS</sequence>